<reference evidence="2" key="1">
    <citation type="journal article" date="2019" name="Int. J. Syst. Evol. Microbiol.">
        <title>The Global Catalogue of Microorganisms (GCM) 10K type strain sequencing project: providing services to taxonomists for standard genome sequencing and annotation.</title>
        <authorList>
            <consortium name="The Broad Institute Genomics Platform"/>
            <consortium name="The Broad Institute Genome Sequencing Center for Infectious Disease"/>
            <person name="Wu L."/>
            <person name="Ma J."/>
        </authorList>
    </citation>
    <scope>NUCLEOTIDE SEQUENCE [LARGE SCALE GENOMIC DNA]</scope>
    <source>
        <strain evidence="2">JCM 17858</strain>
    </source>
</reference>
<dbReference type="RefSeq" id="WP_345065024.1">
    <property type="nucleotide sequence ID" value="NZ_BAABGR010000006.1"/>
</dbReference>
<keyword evidence="2" id="KW-1185">Reference proteome</keyword>
<proteinExistence type="predicted"/>
<evidence type="ECO:0008006" key="3">
    <source>
        <dbReference type="Google" id="ProtNLM"/>
    </source>
</evidence>
<dbReference type="Proteomes" id="UP001500394">
    <property type="component" value="Unassembled WGS sequence"/>
</dbReference>
<comment type="caution">
    <text evidence="1">The sequence shown here is derived from an EMBL/GenBank/DDBJ whole genome shotgun (WGS) entry which is preliminary data.</text>
</comment>
<sequence>MNNCELKIKIPNIDIQELSKNEQLLAELLNSNHRQELQEYILDGLGNKDGGPQATLFKVKNFFYNQGERKGAFRLTFIVQRRYCCSDTKSCQEDYLDFDFVIDNDILVAHTIYFDWSLNN</sequence>
<dbReference type="EMBL" id="BAABGR010000006">
    <property type="protein sequence ID" value="GAA4512985.1"/>
    <property type="molecule type" value="Genomic_DNA"/>
</dbReference>
<organism evidence="1 2">
    <name type="scientific">Sphingobacterium thermophilum</name>
    <dbReference type="NCBI Taxonomy" id="768534"/>
    <lineage>
        <taxon>Bacteria</taxon>
        <taxon>Pseudomonadati</taxon>
        <taxon>Bacteroidota</taxon>
        <taxon>Sphingobacteriia</taxon>
        <taxon>Sphingobacteriales</taxon>
        <taxon>Sphingobacteriaceae</taxon>
        <taxon>Sphingobacterium</taxon>
    </lineage>
</organism>
<name>A0ABP8QY21_9SPHI</name>
<gene>
    <name evidence="1" type="ORF">GCM10023173_07970</name>
</gene>
<protein>
    <recommendedName>
        <fullName evidence="3">Nuclear transport factor 2 family protein</fullName>
    </recommendedName>
</protein>
<evidence type="ECO:0000313" key="1">
    <source>
        <dbReference type="EMBL" id="GAA4512985.1"/>
    </source>
</evidence>
<evidence type="ECO:0000313" key="2">
    <source>
        <dbReference type="Proteomes" id="UP001500394"/>
    </source>
</evidence>
<accession>A0ABP8QY21</accession>